<dbReference type="InterPro" id="IPR014001">
    <property type="entry name" value="Helicase_ATP-bd"/>
</dbReference>
<keyword evidence="4" id="KW-0498">Mitosis</keyword>
<dbReference type="GO" id="GO:0005524">
    <property type="term" value="F:ATP binding"/>
    <property type="evidence" value="ECO:0007669"/>
    <property type="project" value="InterPro"/>
</dbReference>
<dbReference type="InterPro" id="IPR038718">
    <property type="entry name" value="SNF2-like_sf"/>
</dbReference>
<dbReference type="Pfam" id="PF00271">
    <property type="entry name" value="Helicase_C"/>
    <property type="match status" value="1"/>
</dbReference>
<reference evidence="13" key="1">
    <citation type="submission" date="2022-11" db="UniProtKB">
        <authorList>
            <consortium name="WormBaseParasite"/>
        </authorList>
    </citation>
    <scope>IDENTIFICATION</scope>
</reference>
<evidence type="ECO:0000256" key="2">
    <source>
        <dbReference type="ARBA" id="ARBA00015341"/>
    </source>
</evidence>
<dbReference type="GO" id="GO:0051301">
    <property type="term" value="P:cell division"/>
    <property type="evidence" value="ECO:0007669"/>
    <property type="project" value="UniProtKB-KW"/>
</dbReference>
<dbReference type="PANTHER" id="PTHR45629">
    <property type="entry name" value="SNF2/RAD54 FAMILY MEMBER"/>
    <property type="match status" value="1"/>
</dbReference>
<dbReference type="PROSITE" id="PS51192">
    <property type="entry name" value="HELICASE_ATP_BIND_1"/>
    <property type="match status" value="1"/>
</dbReference>
<dbReference type="SUPFAM" id="SSF52540">
    <property type="entry name" value="P-loop containing nucleoside triphosphate hydrolases"/>
    <property type="match status" value="2"/>
</dbReference>
<dbReference type="CDD" id="cd18793">
    <property type="entry name" value="SF2_C_SNF"/>
    <property type="match status" value="1"/>
</dbReference>
<dbReference type="GO" id="GO:0000724">
    <property type="term" value="P:double-strand break repair via homologous recombination"/>
    <property type="evidence" value="ECO:0007669"/>
    <property type="project" value="TreeGrafter"/>
</dbReference>
<name>A0A914YF19_9BILA</name>
<dbReference type="InterPro" id="IPR027417">
    <property type="entry name" value="P-loop_NTPase"/>
</dbReference>
<dbReference type="Gene3D" id="1.20.120.850">
    <property type="entry name" value="SWI2/SNF2 ATPases, N-terminal domain"/>
    <property type="match status" value="1"/>
</dbReference>
<dbReference type="InterPro" id="IPR000330">
    <property type="entry name" value="SNF2_N"/>
</dbReference>
<feature type="compositionally biased region" description="Acidic residues" evidence="9">
    <location>
        <begin position="694"/>
        <end position="729"/>
    </location>
</feature>
<evidence type="ECO:0000259" key="10">
    <source>
        <dbReference type="PROSITE" id="PS51192"/>
    </source>
</evidence>
<dbReference type="Pfam" id="PF00176">
    <property type="entry name" value="SNF2-rel_dom"/>
    <property type="match status" value="1"/>
</dbReference>
<proteinExistence type="predicted"/>
<keyword evidence="12" id="KW-1185">Reference proteome</keyword>
<dbReference type="Proteomes" id="UP000887577">
    <property type="component" value="Unplaced"/>
</dbReference>
<comment type="subunit">
    <text evidence="1">Interacts (via N-terminus) with spn-A/Rad51.</text>
</comment>
<dbReference type="WBParaSite" id="PSU_v2.g18050.t1">
    <property type="protein sequence ID" value="PSU_v2.g18050.t1"/>
    <property type="gene ID" value="PSU_v2.g18050"/>
</dbReference>
<sequence length="908" mass="103682">MVKLLESTLHNKEAALNNASDPTTSHHAQSNKKTFMVCYDKASGRKNKLYRYDGFFEVINGNYGRFLDEGRQLLAQDHLDKHTVEEIEDFGPFVFDNYDIESHEEIKSIYSAREAIVEPPLKTFSDFQKVEPRTMQKPVNYQIKETFPKSFKEGAPIFRSLVKNVSSIAKPEQIHHDAYIIQEPNERYPNGVKIAPILAKVMRDHQKEGVKFLFNALHKGDNGAILADDMGLGKTLQSIALIHTMVNTKLANKYKLINRVLLICPLSLRQNWLDEFEKWGIRNFCYIPSNKDEVERYIAISSRTPVCILNYNIVASYGKILNMSKFDLMICDEGHVLKNTTKIRKTLLDLPSQRRVILTGTPIQNTLKEFYQLTTFVHPTRFESLEDFAQQIQEKKSDAFSSFFLRRTAEVNQKFLPPRHDFLVFCQPSPLQIEVYGKALDVITANTFSMFNAFRQICNHPALLYKNVRTPEYIDFARCFNVYPIDYDSVNLKCEESGKLATLAAMVVNFRNESDKTVIVSQSTQCLSLIGQLVKALQFKIYRLDGKTAPEKRQKLVTHFNGSDDPNDIFLLSTNAGGVGLNLIGANRLIMFDCSWNPASDFQAMGRTWREGQKKKVYIYRLFTAGTVEEKFLQLQIKKTGLATIVNPWAAWKNKNKDIDLDELKNYDEFAPGVACDTHDSIKCDCEGNGNTERDEDDDWYDNDDVDMDCDDDGTGAEEDHEGMDEDLDDFHVNQDKSNVYARISLDQLYKWHHHAHGSKSFNKILDACGLFDDTPVSFIMETEFIPPGSNNDAVEEDSASFQDVTEEYQDSTQSAVEEYDTPIVSQSDKVLTSVDDEENSDQLGDMFVDENPEVAYNNTNEIDNEHILTPLMAKHNESTAEDFNTTAEIQNVTTSQSDYTLTNYLIF</sequence>
<evidence type="ECO:0000256" key="5">
    <source>
        <dbReference type="ARBA" id="ARBA00022801"/>
    </source>
</evidence>
<dbReference type="PROSITE" id="PS51194">
    <property type="entry name" value="HELICASE_CTER"/>
    <property type="match status" value="1"/>
</dbReference>
<feature type="domain" description="Helicase ATP-binding" evidence="10">
    <location>
        <begin position="215"/>
        <end position="380"/>
    </location>
</feature>
<evidence type="ECO:0000256" key="1">
    <source>
        <dbReference type="ARBA" id="ARBA00011467"/>
    </source>
</evidence>
<evidence type="ECO:0000259" key="11">
    <source>
        <dbReference type="PROSITE" id="PS51194"/>
    </source>
</evidence>
<evidence type="ECO:0000256" key="9">
    <source>
        <dbReference type="SAM" id="MobiDB-lite"/>
    </source>
</evidence>
<organism evidence="12 13">
    <name type="scientific">Panagrolaimus superbus</name>
    <dbReference type="NCBI Taxonomy" id="310955"/>
    <lineage>
        <taxon>Eukaryota</taxon>
        <taxon>Metazoa</taxon>
        <taxon>Ecdysozoa</taxon>
        <taxon>Nematoda</taxon>
        <taxon>Chromadorea</taxon>
        <taxon>Rhabditida</taxon>
        <taxon>Tylenchina</taxon>
        <taxon>Panagrolaimomorpha</taxon>
        <taxon>Panagrolaimoidea</taxon>
        <taxon>Panagrolaimidae</taxon>
        <taxon>Panagrolaimus</taxon>
    </lineage>
</organism>
<evidence type="ECO:0000313" key="13">
    <source>
        <dbReference type="WBParaSite" id="PSU_v2.g18050.t1"/>
    </source>
</evidence>
<dbReference type="SMART" id="SM00487">
    <property type="entry name" value="DEXDc"/>
    <property type="match status" value="1"/>
</dbReference>
<feature type="region of interest" description="Disordered" evidence="9">
    <location>
        <begin position="688"/>
        <end position="729"/>
    </location>
</feature>
<evidence type="ECO:0000256" key="3">
    <source>
        <dbReference type="ARBA" id="ARBA00022618"/>
    </source>
</evidence>
<evidence type="ECO:0000256" key="6">
    <source>
        <dbReference type="ARBA" id="ARBA00023306"/>
    </source>
</evidence>
<accession>A0A914YF19</accession>
<dbReference type="SMART" id="SM00490">
    <property type="entry name" value="HELICc"/>
    <property type="match status" value="1"/>
</dbReference>
<dbReference type="GO" id="GO:0007131">
    <property type="term" value="P:reciprocal meiotic recombination"/>
    <property type="evidence" value="ECO:0007669"/>
    <property type="project" value="TreeGrafter"/>
</dbReference>
<dbReference type="InterPro" id="IPR001650">
    <property type="entry name" value="Helicase_C-like"/>
</dbReference>
<protein>
    <recommendedName>
        <fullName evidence="2">DNA repair and recombination protein RAD54-like</fullName>
    </recommendedName>
    <alternativeName>
        <fullName evidence="8">Protein okra</fullName>
    </alternativeName>
</protein>
<dbReference type="GO" id="GO:0005634">
    <property type="term" value="C:nucleus"/>
    <property type="evidence" value="ECO:0007669"/>
    <property type="project" value="TreeGrafter"/>
</dbReference>
<feature type="domain" description="Helicase C-terminal" evidence="11">
    <location>
        <begin position="502"/>
        <end position="660"/>
    </location>
</feature>
<dbReference type="Gene3D" id="3.40.50.300">
    <property type="entry name" value="P-loop containing nucleotide triphosphate hydrolases"/>
    <property type="match status" value="1"/>
</dbReference>
<evidence type="ECO:0000256" key="8">
    <source>
        <dbReference type="ARBA" id="ARBA00029956"/>
    </source>
</evidence>
<dbReference type="InterPro" id="IPR050496">
    <property type="entry name" value="SNF2_RAD54_helicase_repair"/>
</dbReference>
<dbReference type="PANTHER" id="PTHR45629:SF7">
    <property type="entry name" value="DNA EXCISION REPAIR PROTEIN ERCC-6-RELATED"/>
    <property type="match status" value="1"/>
</dbReference>
<dbReference type="InterPro" id="IPR049730">
    <property type="entry name" value="SNF2/RAD54-like_C"/>
</dbReference>
<evidence type="ECO:0000256" key="4">
    <source>
        <dbReference type="ARBA" id="ARBA00022776"/>
    </source>
</evidence>
<keyword evidence="6" id="KW-0131">Cell cycle</keyword>
<keyword evidence="3" id="KW-0132">Cell division</keyword>
<keyword evidence="5" id="KW-0378">Hydrolase</keyword>
<dbReference type="AlphaFoldDB" id="A0A914YF19"/>
<dbReference type="GO" id="GO:0015616">
    <property type="term" value="F:DNA translocase activity"/>
    <property type="evidence" value="ECO:0007669"/>
    <property type="project" value="TreeGrafter"/>
</dbReference>
<comment type="function">
    <text evidence="7">Involved in mitotic DNA repair and meiotic recombination. Functions in the recombinational DNA repair pathway. Essential for interhomolog gene conversion (GC), but may have a less important role in intersister GC than spn-A/Rad51. In the presence of DNA, spn-A/Rad51 enhances the ATPase activity of okr/Rad54.</text>
</comment>
<evidence type="ECO:0000256" key="7">
    <source>
        <dbReference type="ARBA" id="ARBA00024776"/>
    </source>
</evidence>
<dbReference type="GO" id="GO:0016787">
    <property type="term" value="F:hydrolase activity"/>
    <property type="evidence" value="ECO:0007669"/>
    <property type="project" value="UniProtKB-KW"/>
</dbReference>
<dbReference type="Gene3D" id="3.40.50.10810">
    <property type="entry name" value="Tandem AAA-ATPase domain"/>
    <property type="match status" value="1"/>
</dbReference>
<evidence type="ECO:0000313" key="12">
    <source>
        <dbReference type="Proteomes" id="UP000887577"/>
    </source>
</evidence>